<dbReference type="Gene3D" id="3.40.50.300">
    <property type="entry name" value="P-loop containing nucleotide triphosphate hydrolases"/>
    <property type="match status" value="2"/>
</dbReference>
<evidence type="ECO:0000256" key="5">
    <source>
        <dbReference type="ARBA" id="ARBA00022840"/>
    </source>
</evidence>
<keyword evidence="3 10" id="KW-0378">Hydrolase</keyword>
<evidence type="ECO:0000256" key="2">
    <source>
        <dbReference type="ARBA" id="ARBA00022741"/>
    </source>
</evidence>
<evidence type="ECO:0000256" key="9">
    <source>
        <dbReference type="ARBA" id="ARBA00048988"/>
    </source>
</evidence>
<dbReference type="SUPFAM" id="SSF52540">
    <property type="entry name" value="P-loop containing nucleoside triphosphate hydrolases"/>
    <property type="match status" value="1"/>
</dbReference>
<sequence>MQFNAQQQRAVEFDGGHVLVLAGAGTGKTSTIVGRVVHLLEQGVDPRRILLLTFTRRAAREMRHRLGQQVGPTAKKVPAGTFHNFCLQYLRRWPDLFDCQGLSIIDRDDQLQLMKLARGTVIGKDARFPKAAELANYYSYARNTNRRLQEYLKRFTDHSEEIIQLIENVIDDYSKRKRDCRYFDYDDILYIFARQMHRRKSLREKIQKRYDHLLVDEMQDTNPLQWMILDAMRDPAKLFCVGDDAQSIYAFRGADFRNVHGFADRLPGASTLKLEENYRSTQEILDVANWLLDQSPLGYEKKLHAARGNGEKPIWLQVDDEQDEATTVVEDLLERRDGGANWRDHMILTRTAWAARTVEAGLIQEDIPYRFVGGTALMQSAHIKDLISLLRVADNRSDQLAWIRFLTLWPRVGEKTAASAILEVFKQPNTDAISERLQNRFGANPRLGEAYQQCVGLLDAPAKAIEVAIEKLEPLLEKKFDDWDRRSKDFKLLKKLARDHATVGEFLETYTLDPISESEASQEEQDDLVTLITVHSAKGTEAPVCYLIGVQPGNYPHSRNNGDEDQIEEERRVLYVAMTRAKDSMMITGKVRSHGAYTPYYNQKSLDSGTEIPFFLTDIPNALVESDCQYGATNEFGDELTEDDDDWSGPIMSFRD</sequence>
<protein>
    <recommendedName>
        <fullName evidence="8">DNA 3'-5' helicase</fullName>
        <ecNumber evidence="8">5.6.2.4</ecNumber>
    </recommendedName>
</protein>
<dbReference type="Gene3D" id="1.10.486.10">
    <property type="entry name" value="PCRA, domain 4"/>
    <property type="match status" value="1"/>
</dbReference>
<gene>
    <name evidence="14" type="primary">uvrD1</name>
    <name evidence="14" type="ORF">SV7mr_45300</name>
</gene>
<comment type="catalytic activity">
    <reaction evidence="7">
        <text>Couples ATP hydrolysis with the unwinding of duplex DNA by translocating in the 3'-5' direction.</text>
        <dbReference type="EC" id="5.6.2.4"/>
    </reaction>
</comment>
<evidence type="ECO:0000256" key="11">
    <source>
        <dbReference type="SAM" id="MobiDB-lite"/>
    </source>
</evidence>
<dbReference type="Gene3D" id="1.10.10.160">
    <property type="match status" value="1"/>
</dbReference>
<evidence type="ECO:0000256" key="1">
    <source>
        <dbReference type="ARBA" id="ARBA00009922"/>
    </source>
</evidence>
<dbReference type="RefSeq" id="WP_145276432.1">
    <property type="nucleotide sequence ID" value="NZ_CP036272.1"/>
</dbReference>
<dbReference type="GO" id="GO:0016887">
    <property type="term" value="F:ATP hydrolysis activity"/>
    <property type="evidence" value="ECO:0007669"/>
    <property type="project" value="RHEA"/>
</dbReference>
<feature type="region of interest" description="Disordered" evidence="11">
    <location>
        <begin position="635"/>
        <end position="656"/>
    </location>
</feature>
<dbReference type="PROSITE" id="PS51198">
    <property type="entry name" value="UVRD_HELICASE_ATP_BIND"/>
    <property type="match status" value="1"/>
</dbReference>
<comment type="similarity">
    <text evidence="1">Belongs to the helicase family. UvrD subfamily.</text>
</comment>
<evidence type="ECO:0000313" key="15">
    <source>
        <dbReference type="Proteomes" id="UP000315003"/>
    </source>
</evidence>
<evidence type="ECO:0000256" key="7">
    <source>
        <dbReference type="ARBA" id="ARBA00034617"/>
    </source>
</evidence>
<dbReference type="Proteomes" id="UP000315003">
    <property type="component" value="Chromosome"/>
</dbReference>
<dbReference type="InterPro" id="IPR000212">
    <property type="entry name" value="DNA_helicase_UvrD/REP"/>
</dbReference>
<keyword evidence="4 10" id="KW-0347">Helicase</keyword>
<dbReference type="CDD" id="cd17932">
    <property type="entry name" value="DEXQc_UvrD"/>
    <property type="match status" value="1"/>
</dbReference>
<dbReference type="GO" id="GO:0000725">
    <property type="term" value="P:recombinational repair"/>
    <property type="evidence" value="ECO:0007669"/>
    <property type="project" value="TreeGrafter"/>
</dbReference>
<dbReference type="GO" id="GO:0003677">
    <property type="term" value="F:DNA binding"/>
    <property type="evidence" value="ECO:0007669"/>
    <property type="project" value="InterPro"/>
</dbReference>
<feature type="compositionally biased region" description="Acidic residues" evidence="11">
    <location>
        <begin position="636"/>
        <end position="647"/>
    </location>
</feature>
<dbReference type="PANTHER" id="PTHR11070:SF3">
    <property type="entry name" value="DNA 3'-5' HELICASE"/>
    <property type="match status" value="1"/>
</dbReference>
<feature type="domain" description="UvrD-like helicase ATP-binding" evidence="12">
    <location>
        <begin position="1"/>
        <end position="281"/>
    </location>
</feature>
<keyword evidence="6" id="KW-0413">Isomerase</keyword>
<dbReference type="GO" id="GO:0043138">
    <property type="term" value="F:3'-5' DNA helicase activity"/>
    <property type="evidence" value="ECO:0007669"/>
    <property type="project" value="UniProtKB-EC"/>
</dbReference>
<dbReference type="PANTHER" id="PTHR11070">
    <property type="entry name" value="UVRD / RECB / PCRA DNA HELICASE FAMILY MEMBER"/>
    <property type="match status" value="1"/>
</dbReference>
<evidence type="ECO:0000259" key="13">
    <source>
        <dbReference type="PROSITE" id="PS51217"/>
    </source>
</evidence>
<dbReference type="EMBL" id="CP036272">
    <property type="protein sequence ID" value="QDT61989.1"/>
    <property type="molecule type" value="Genomic_DNA"/>
</dbReference>
<organism evidence="14 15">
    <name type="scientific">Stieleria bergensis</name>
    <dbReference type="NCBI Taxonomy" id="2528025"/>
    <lineage>
        <taxon>Bacteria</taxon>
        <taxon>Pseudomonadati</taxon>
        <taxon>Planctomycetota</taxon>
        <taxon>Planctomycetia</taxon>
        <taxon>Pirellulales</taxon>
        <taxon>Pirellulaceae</taxon>
        <taxon>Stieleria</taxon>
    </lineage>
</organism>
<dbReference type="GO" id="GO:0005524">
    <property type="term" value="F:ATP binding"/>
    <property type="evidence" value="ECO:0007669"/>
    <property type="project" value="UniProtKB-UniRule"/>
</dbReference>
<dbReference type="PROSITE" id="PS51217">
    <property type="entry name" value="UVRD_HELICASE_CTER"/>
    <property type="match status" value="1"/>
</dbReference>
<dbReference type="OrthoDB" id="9810135at2"/>
<keyword evidence="15" id="KW-1185">Reference proteome</keyword>
<comment type="catalytic activity">
    <reaction evidence="9">
        <text>ATP + H2O = ADP + phosphate + H(+)</text>
        <dbReference type="Rhea" id="RHEA:13065"/>
        <dbReference type="ChEBI" id="CHEBI:15377"/>
        <dbReference type="ChEBI" id="CHEBI:15378"/>
        <dbReference type="ChEBI" id="CHEBI:30616"/>
        <dbReference type="ChEBI" id="CHEBI:43474"/>
        <dbReference type="ChEBI" id="CHEBI:456216"/>
        <dbReference type="EC" id="5.6.2.4"/>
    </reaction>
</comment>
<dbReference type="EC" id="5.6.2.4" evidence="8"/>
<dbReference type="InterPro" id="IPR027417">
    <property type="entry name" value="P-loop_NTPase"/>
</dbReference>
<feature type="binding site" evidence="10">
    <location>
        <begin position="22"/>
        <end position="29"/>
    </location>
    <ligand>
        <name>ATP</name>
        <dbReference type="ChEBI" id="CHEBI:30616"/>
    </ligand>
</feature>
<reference evidence="14 15" key="1">
    <citation type="submission" date="2019-02" db="EMBL/GenBank/DDBJ databases">
        <title>Deep-cultivation of Planctomycetes and their phenomic and genomic characterization uncovers novel biology.</title>
        <authorList>
            <person name="Wiegand S."/>
            <person name="Jogler M."/>
            <person name="Boedeker C."/>
            <person name="Pinto D."/>
            <person name="Vollmers J."/>
            <person name="Rivas-Marin E."/>
            <person name="Kohn T."/>
            <person name="Peeters S.H."/>
            <person name="Heuer A."/>
            <person name="Rast P."/>
            <person name="Oberbeckmann S."/>
            <person name="Bunk B."/>
            <person name="Jeske O."/>
            <person name="Meyerdierks A."/>
            <person name="Storesund J.E."/>
            <person name="Kallscheuer N."/>
            <person name="Luecker S."/>
            <person name="Lage O.M."/>
            <person name="Pohl T."/>
            <person name="Merkel B.J."/>
            <person name="Hornburger P."/>
            <person name="Mueller R.-W."/>
            <person name="Bruemmer F."/>
            <person name="Labrenz M."/>
            <person name="Spormann A.M."/>
            <person name="Op den Camp H."/>
            <person name="Overmann J."/>
            <person name="Amann R."/>
            <person name="Jetten M.S.M."/>
            <person name="Mascher T."/>
            <person name="Medema M.H."/>
            <person name="Devos D.P."/>
            <person name="Kaster A.-K."/>
            <person name="Ovreas L."/>
            <person name="Rohde M."/>
            <person name="Galperin M.Y."/>
            <person name="Jogler C."/>
        </authorList>
    </citation>
    <scope>NUCLEOTIDE SEQUENCE [LARGE SCALE GENOMIC DNA]</scope>
    <source>
        <strain evidence="14 15">SV_7m_r</strain>
    </source>
</reference>
<evidence type="ECO:0000256" key="4">
    <source>
        <dbReference type="ARBA" id="ARBA00022806"/>
    </source>
</evidence>
<evidence type="ECO:0000259" key="12">
    <source>
        <dbReference type="PROSITE" id="PS51198"/>
    </source>
</evidence>
<evidence type="ECO:0000256" key="3">
    <source>
        <dbReference type="ARBA" id="ARBA00022801"/>
    </source>
</evidence>
<dbReference type="AlphaFoldDB" id="A0A517T0S2"/>
<proteinExistence type="inferred from homology"/>
<dbReference type="InterPro" id="IPR014016">
    <property type="entry name" value="UvrD-like_ATP-bd"/>
</dbReference>
<keyword evidence="2 10" id="KW-0547">Nucleotide-binding</keyword>
<evidence type="ECO:0000256" key="6">
    <source>
        <dbReference type="ARBA" id="ARBA00023235"/>
    </source>
</evidence>
<evidence type="ECO:0000256" key="10">
    <source>
        <dbReference type="PROSITE-ProRule" id="PRU00560"/>
    </source>
</evidence>
<accession>A0A517T0S2</accession>
<evidence type="ECO:0000313" key="14">
    <source>
        <dbReference type="EMBL" id="QDT61989.1"/>
    </source>
</evidence>
<dbReference type="Pfam" id="PF00580">
    <property type="entry name" value="UvrD-helicase"/>
    <property type="match status" value="1"/>
</dbReference>
<name>A0A517T0S2_9BACT</name>
<feature type="domain" description="UvrD-like helicase C-terminal" evidence="13">
    <location>
        <begin position="282"/>
        <end position="539"/>
    </location>
</feature>
<dbReference type="InterPro" id="IPR013986">
    <property type="entry name" value="DExx_box_DNA_helicase_dom_sf"/>
</dbReference>
<evidence type="ECO:0000256" key="8">
    <source>
        <dbReference type="ARBA" id="ARBA00034808"/>
    </source>
</evidence>
<dbReference type="InterPro" id="IPR014017">
    <property type="entry name" value="DNA_helicase_UvrD-like_C"/>
</dbReference>
<dbReference type="GO" id="GO:0005829">
    <property type="term" value="C:cytosol"/>
    <property type="evidence" value="ECO:0007669"/>
    <property type="project" value="TreeGrafter"/>
</dbReference>
<keyword evidence="5 10" id="KW-0067">ATP-binding</keyword>
<dbReference type="Pfam" id="PF13361">
    <property type="entry name" value="UvrD_C"/>
    <property type="match status" value="1"/>
</dbReference>